<proteinExistence type="inferred from homology"/>
<reference evidence="5" key="1">
    <citation type="journal article" date="2013" name="Genome Announc.">
        <title>Draft genome sequence of the grapevine dieback fungus Eutypa lata UCR-EL1.</title>
        <authorList>
            <person name="Blanco-Ulate B."/>
            <person name="Rolshausen P.E."/>
            <person name="Cantu D."/>
        </authorList>
    </citation>
    <scope>NUCLEOTIDE SEQUENCE [LARGE SCALE GENOMIC DNA]</scope>
    <source>
        <strain evidence="5">UCR-EL1</strain>
    </source>
</reference>
<evidence type="ECO:0000259" key="3">
    <source>
        <dbReference type="PROSITE" id="PS00624"/>
    </source>
</evidence>
<dbReference type="Pfam" id="PF05199">
    <property type="entry name" value="GMC_oxred_C"/>
    <property type="match status" value="1"/>
</dbReference>
<evidence type="ECO:0000313" key="4">
    <source>
        <dbReference type="EMBL" id="EMR65746.1"/>
    </source>
</evidence>
<dbReference type="PANTHER" id="PTHR11552">
    <property type="entry name" value="GLUCOSE-METHANOL-CHOLINE GMC OXIDOREDUCTASE"/>
    <property type="match status" value="1"/>
</dbReference>
<dbReference type="InterPro" id="IPR036188">
    <property type="entry name" value="FAD/NAD-bd_sf"/>
</dbReference>
<dbReference type="KEGG" id="ela:UCREL1_7272"/>
<evidence type="ECO:0000256" key="1">
    <source>
        <dbReference type="ARBA" id="ARBA00010790"/>
    </source>
</evidence>
<dbReference type="eggNOG" id="KOG1238">
    <property type="taxonomic scope" value="Eukaryota"/>
</dbReference>
<keyword evidence="5" id="KW-1185">Reference proteome</keyword>
<dbReference type="Proteomes" id="UP000012174">
    <property type="component" value="Unassembled WGS sequence"/>
</dbReference>
<dbReference type="Gene3D" id="3.30.560.10">
    <property type="entry name" value="Glucose Oxidase, domain 3"/>
    <property type="match status" value="1"/>
</dbReference>
<dbReference type="SUPFAM" id="SSF54373">
    <property type="entry name" value="FAD-linked reductases, C-terminal domain"/>
    <property type="match status" value="1"/>
</dbReference>
<dbReference type="PIRSF" id="PIRSF000137">
    <property type="entry name" value="Alcohol_oxidase"/>
    <property type="match status" value="1"/>
</dbReference>
<feature type="chain" id="PRO_5004085340" evidence="2">
    <location>
        <begin position="20"/>
        <end position="622"/>
    </location>
</feature>
<name>M7T7F9_EUTLA</name>
<dbReference type="OrthoDB" id="269227at2759"/>
<dbReference type="InterPro" id="IPR000172">
    <property type="entry name" value="GMC_OxRdtase_N"/>
</dbReference>
<organism evidence="4 5">
    <name type="scientific">Eutypa lata (strain UCR-EL1)</name>
    <name type="common">Grapevine dieback disease fungus</name>
    <name type="synonym">Eutypa armeniacae</name>
    <dbReference type="NCBI Taxonomy" id="1287681"/>
    <lineage>
        <taxon>Eukaryota</taxon>
        <taxon>Fungi</taxon>
        <taxon>Dikarya</taxon>
        <taxon>Ascomycota</taxon>
        <taxon>Pezizomycotina</taxon>
        <taxon>Sordariomycetes</taxon>
        <taxon>Xylariomycetidae</taxon>
        <taxon>Xylariales</taxon>
        <taxon>Diatrypaceae</taxon>
        <taxon>Eutypa</taxon>
    </lineage>
</organism>
<evidence type="ECO:0000256" key="2">
    <source>
        <dbReference type="SAM" id="SignalP"/>
    </source>
</evidence>
<keyword evidence="2" id="KW-0732">Signal</keyword>
<dbReference type="AlphaFoldDB" id="M7T7F9"/>
<feature type="domain" description="Glucose-methanol-choline oxidoreductase N-terminal" evidence="3">
    <location>
        <begin position="356"/>
        <end position="370"/>
    </location>
</feature>
<dbReference type="OMA" id="DIHFYCG"/>
<gene>
    <name evidence="4" type="ORF">UCREL1_7272</name>
</gene>
<dbReference type="STRING" id="1287681.M7T7F9"/>
<dbReference type="PROSITE" id="PS00624">
    <property type="entry name" value="GMC_OXRED_2"/>
    <property type="match status" value="1"/>
</dbReference>
<dbReference type="InterPro" id="IPR007867">
    <property type="entry name" value="GMC_OxRtase_C"/>
</dbReference>
<sequence>MFGIHTSVLLTSLVLISHGATQQYEYVVVGSGPGGGPLAVDLARAGHSVLLLEAGSDLTDDPIYEYVRDFSAATNDPRSRWDFFVQHSDDPARDRQFEHFTWRTTNGSFYVGLDPPEGAEALGIWYPRAATLGGCAMHNAARLDLPSDDNWDHIADITGDASWSAEEMRGIFQDIENCHYAANGTEGHGFGGWLDSSREGDADWVGAAADGTALLRAVTRAVGGAPANATDADLGELVRRDNNDAMDPDRDQATGVFGLLSHMTPDGRRRAPAHYIRETLDAGHDRYPLTVELDALLTRVVFDTLVPSQPPAAMAVEYVVGASAYGADPRHDPTGGGGNTTPGFVYAMREVIIAGGAFNSPQILKLSGVGPAEELERHNITLVKDLPGVGTNLGDNYESSVVSLAAKPLDSFGGQYAVRLKTAASQGIRDIFMWVSNVAFEGHWPGFPNNYGPNQVAFGFTQTDPRRGSEGTVALRSGDPLEPPEINFRYFETGGGDEDLQALTEAVRFAHQAQGNVSADSGLAPFDEIRPCAGGRASNCTDASIKEFLRLQASSHHASGTCAIGADDDPMAVLDSRFRVRGVDRLRVVDASVFPKPPGAFPVLPTFMISRKAAKDILEDAL</sequence>
<dbReference type="InterPro" id="IPR012132">
    <property type="entry name" value="GMC_OxRdtase"/>
</dbReference>
<protein>
    <submittedName>
        <fullName evidence="4">Putative alcohol dehydrogenase protein</fullName>
    </submittedName>
</protein>
<dbReference type="EMBL" id="KB706795">
    <property type="protein sequence ID" value="EMR65746.1"/>
    <property type="molecule type" value="Genomic_DNA"/>
</dbReference>
<dbReference type="Pfam" id="PF00732">
    <property type="entry name" value="GMC_oxred_N"/>
    <property type="match status" value="1"/>
</dbReference>
<dbReference type="SUPFAM" id="SSF51905">
    <property type="entry name" value="FAD/NAD(P)-binding domain"/>
    <property type="match status" value="1"/>
</dbReference>
<accession>M7T7F9</accession>
<dbReference type="GO" id="GO:0050660">
    <property type="term" value="F:flavin adenine dinucleotide binding"/>
    <property type="evidence" value="ECO:0007669"/>
    <property type="project" value="InterPro"/>
</dbReference>
<dbReference type="Gene3D" id="3.50.50.60">
    <property type="entry name" value="FAD/NAD(P)-binding domain"/>
    <property type="match status" value="2"/>
</dbReference>
<dbReference type="GO" id="GO:0016614">
    <property type="term" value="F:oxidoreductase activity, acting on CH-OH group of donors"/>
    <property type="evidence" value="ECO:0007669"/>
    <property type="project" value="InterPro"/>
</dbReference>
<dbReference type="PANTHER" id="PTHR11552:SF80">
    <property type="entry name" value="GMC OXIDOREDUCTASE"/>
    <property type="match status" value="1"/>
</dbReference>
<evidence type="ECO:0000313" key="5">
    <source>
        <dbReference type="Proteomes" id="UP000012174"/>
    </source>
</evidence>
<dbReference type="HOGENOM" id="CLU_002865_4_1_1"/>
<feature type="signal peptide" evidence="2">
    <location>
        <begin position="1"/>
        <end position="19"/>
    </location>
</feature>
<comment type="similarity">
    <text evidence="1">Belongs to the GMC oxidoreductase family.</text>
</comment>